<dbReference type="WBParaSite" id="PSAMB.scaffold22569size492.g38645.t1">
    <property type="protein sequence ID" value="PSAMB.scaffold22569size492.g38645.t1"/>
    <property type="gene ID" value="PSAMB.scaffold22569size492.g38645"/>
</dbReference>
<accession>A0A914VNV5</accession>
<proteinExistence type="predicted"/>
<evidence type="ECO:0000313" key="1">
    <source>
        <dbReference type="Proteomes" id="UP000887566"/>
    </source>
</evidence>
<name>A0A914VNV5_9BILA</name>
<sequence length="47" mass="5420">MEQIAQRVAPQQFVFLHYPLQLLSLLTGQTSRLLATHMERNLVQIGE</sequence>
<evidence type="ECO:0000313" key="2">
    <source>
        <dbReference type="WBParaSite" id="PSAMB.scaffold22569size492.g38645.t1"/>
    </source>
</evidence>
<keyword evidence="1" id="KW-1185">Reference proteome</keyword>
<organism evidence="1 2">
    <name type="scientific">Plectus sambesii</name>
    <dbReference type="NCBI Taxonomy" id="2011161"/>
    <lineage>
        <taxon>Eukaryota</taxon>
        <taxon>Metazoa</taxon>
        <taxon>Ecdysozoa</taxon>
        <taxon>Nematoda</taxon>
        <taxon>Chromadorea</taxon>
        <taxon>Plectida</taxon>
        <taxon>Plectina</taxon>
        <taxon>Plectoidea</taxon>
        <taxon>Plectidae</taxon>
        <taxon>Plectus</taxon>
    </lineage>
</organism>
<dbReference type="AlphaFoldDB" id="A0A914VNV5"/>
<reference evidence="2" key="1">
    <citation type="submission" date="2022-11" db="UniProtKB">
        <authorList>
            <consortium name="WormBaseParasite"/>
        </authorList>
    </citation>
    <scope>IDENTIFICATION</scope>
</reference>
<protein>
    <submittedName>
        <fullName evidence="2">Uncharacterized protein</fullName>
    </submittedName>
</protein>
<dbReference type="Proteomes" id="UP000887566">
    <property type="component" value="Unplaced"/>
</dbReference>